<dbReference type="OrthoDB" id="787137at2759"/>
<dbReference type="GO" id="GO:0003682">
    <property type="term" value="F:chromatin binding"/>
    <property type="evidence" value="ECO:0007669"/>
    <property type="project" value="TreeGrafter"/>
</dbReference>
<dbReference type="Pfam" id="PF01853">
    <property type="entry name" value="MOZ_SAS"/>
    <property type="match status" value="1"/>
</dbReference>
<feature type="compositionally biased region" description="Low complexity" evidence="15">
    <location>
        <begin position="888"/>
        <end position="913"/>
    </location>
</feature>
<reference evidence="18 19" key="1">
    <citation type="submission" date="2016-12" db="EMBL/GenBank/DDBJ databases">
        <title>The genomes of Aspergillus section Nigri reveals drivers in fungal speciation.</title>
        <authorList>
            <consortium name="DOE Joint Genome Institute"/>
            <person name="Vesth T.C."/>
            <person name="Nybo J."/>
            <person name="Theobald S."/>
            <person name="Brandl J."/>
            <person name="Frisvad J.C."/>
            <person name="Nielsen K.F."/>
            <person name="Lyhne E.K."/>
            <person name="Kogle M.E."/>
            <person name="Kuo A."/>
            <person name="Riley R."/>
            <person name="Clum A."/>
            <person name="Nolan M."/>
            <person name="Lipzen A."/>
            <person name="Salamov A."/>
            <person name="Henrissat B."/>
            <person name="Wiebenga A."/>
            <person name="De Vries R.P."/>
            <person name="Grigoriev I.V."/>
            <person name="Mortensen U.H."/>
            <person name="Andersen M.R."/>
            <person name="Baker S.E."/>
        </authorList>
    </citation>
    <scope>NUCLEOTIDE SEQUENCE [LARGE SCALE GENOMIC DNA]</scope>
    <source>
        <strain evidence="18 19">IBT 23096</strain>
    </source>
</reference>
<evidence type="ECO:0000256" key="5">
    <source>
        <dbReference type="ARBA" id="ARBA00022723"/>
    </source>
</evidence>
<feature type="compositionally biased region" description="Acidic residues" evidence="15">
    <location>
        <begin position="963"/>
        <end position="974"/>
    </location>
</feature>
<dbReference type="InterPro" id="IPR036388">
    <property type="entry name" value="WH-like_DNA-bd_sf"/>
</dbReference>
<keyword evidence="6 13" id="KW-0863">Zinc-finger</keyword>
<feature type="compositionally biased region" description="Acidic residues" evidence="15">
    <location>
        <begin position="21"/>
        <end position="36"/>
    </location>
</feature>
<evidence type="ECO:0000259" key="17">
    <source>
        <dbReference type="PROSITE" id="PS51726"/>
    </source>
</evidence>
<keyword evidence="8" id="KW-0156">Chromatin regulator</keyword>
<comment type="caution">
    <text evidence="18">The sequence shown here is derived from an EMBL/GenBank/DDBJ whole genome shotgun (WGS) entry which is preliminary data.</text>
</comment>
<dbReference type="GO" id="GO:0005634">
    <property type="term" value="C:nucleus"/>
    <property type="evidence" value="ECO:0007669"/>
    <property type="project" value="UniProtKB-SubCell"/>
</dbReference>
<dbReference type="GO" id="GO:0003712">
    <property type="term" value="F:transcription coregulator activity"/>
    <property type="evidence" value="ECO:0007669"/>
    <property type="project" value="TreeGrafter"/>
</dbReference>
<feature type="region of interest" description="Disordered" evidence="15">
    <location>
        <begin position="761"/>
        <end position="805"/>
    </location>
</feature>
<evidence type="ECO:0000256" key="15">
    <source>
        <dbReference type="SAM" id="MobiDB-lite"/>
    </source>
</evidence>
<dbReference type="PANTHER" id="PTHR10615">
    <property type="entry name" value="HISTONE ACETYLTRANSFERASE"/>
    <property type="match status" value="1"/>
</dbReference>
<dbReference type="SUPFAM" id="SSF55729">
    <property type="entry name" value="Acyl-CoA N-acyltransferases (Nat)"/>
    <property type="match status" value="1"/>
</dbReference>
<dbReference type="InterPro" id="IPR050603">
    <property type="entry name" value="MYST_HAT"/>
</dbReference>
<comment type="catalytic activity">
    <reaction evidence="14">
        <text>L-lysyl-[protein] + acetyl-CoA = N(6)-acetyl-L-lysyl-[protein] + CoA + H(+)</text>
        <dbReference type="Rhea" id="RHEA:45948"/>
        <dbReference type="Rhea" id="RHEA-COMP:9752"/>
        <dbReference type="Rhea" id="RHEA-COMP:10731"/>
        <dbReference type="ChEBI" id="CHEBI:15378"/>
        <dbReference type="ChEBI" id="CHEBI:29969"/>
        <dbReference type="ChEBI" id="CHEBI:57287"/>
        <dbReference type="ChEBI" id="CHEBI:57288"/>
        <dbReference type="ChEBI" id="CHEBI:61930"/>
        <dbReference type="EC" id="2.3.1.48"/>
    </reaction>
</comment>
<dbReference type="GO" id="GO:1990467">
    <property type="term" value="C:NuA3a histone acetyltransferase complex"/>
    <property type="evidence" value="ECO:0007669"/>
    <property type="project" value="TreeGrafter"/>
</dbReference>
<dbReference type="PROSITE" id="PS51726">
    <property type="entry name" value="MYST_HAT"/>
    <property type="match status" value="1"/>
</dbReference>
<dbReference type="Gene3D" id="3.30.40.10">
    <property type="entry name" value="Zinc/RING finger domain, C3HC4 (zinc finger)"/>
    <property type="match status" value="1"/>
</dbReference>
<dbReference type="Pfam" id="PF16866">
    <property type="entry name" value="PHD_4"/>
    <property type="match status" value="1"/>
</dbReference>
<dbReference type="InterPro" id="IPR019787">
    <property type="entry name" value="Znf_PHD-finger"/>
</dbReference>
<dbReference type="GO" id="GO:0004402">
    <property type="term" value="F:histone acetyltransferase activity"/>
    <property type="evidence" value="ECO:0007669"/>
    <property type="project" value="InterPro"/>
</dbReference>
<feature type="compositionally biased region" description="Polar residues" evidence="15">
    <location>
        <begin position="940"/>
        <end position="951"/>
    </location>
</feature>
<dbReference type="InterPro" id="IPR016181">
    <property type="entry name" value="Acyl_CoA_acyltransferase"/>
</dbReference>
<evidence type="ECO:0000256" key="8">
    <source>
        <dbReference type="ARBA" id="ARBA00022853"/>
    </source>
</evidence>
<feature type="active site" description="Proton donor/acceptor" evidence="12">
    <location>
        <position position="650"/>
    </location>
</feature>
<dbReference type="Pfam" id="PF17772">
    <property type="entry name" value="zf-MYST"/>
    <property type="match status" value="1"/>
</dbReference>
<evidence type="ECO:0000256" key="14">
    <source>
        <dbReference type="RuleBase" id="RU361211"/>
    </source>
</evidence>
<feature type="compositionally biased region" description="Low complexity" evidence="15">
    <location>
        <begin position="110"/>
        <end position="134"/>
    </location>
</feature>
<dbReference type="SMART" id="SM00249">
    <property type="entry name" value="PHD"/>
    <property type="match status" value="1"/>
</dbReference>
<evidence type="ECO:0000256" key="7">
    <source>
        <dbReference type="ARBA" id="ARBA00022833"/>
    </source>
</evidence>
<dbReference type="EMBL" id="MSFO01000001">
    <property type="protein sequence ID" value="PLB55011.1"/>
    <property type="molecule type" value="Genomic_DNA"/>
</dbReference>
<evidence type="ECO:0000256" key="9">
    <source>
        <dbReference type="ARBA" id="ARBA00022990"/>
    </source>
</evidence>
<comment type="subcellular location">
    <subcellularLocation>
        <location evidence="1 14">Nucleus</location>
    </subcellularLocation>
</comment>
<evidence type="ECO:0000313" key="18">
    <source>
        <dbReference type="EMBL" id="PLB55011.1"/>
    </source>
</evidence>
<dbReference type="FunFam" id="3.30.60.60:FF:000001">
    <property type="entry name" value="Histone acetyltransferase"/>
    <property type="match status" value="1"/>
</dbReference>
<dbReference type="FunFam" id="3.40.630.30:FF:000001">
    <property type="entry name" value="Histone acetyltransferase"/>
    <property type="match status" value="1"/>
</dbReference>
<feature type="compositionally biased region" description="Polar residues" evidence="15">
    <location>
        <begin position="914"/>
        <end position="926"/>
    </location>
</feature>
<accession>A0A2I2GQ62</accession>
<feature type="compositionally biased region" description="Polar residues" evidence="15">
    <location>
        <begin position="828"/>
        <end position="837"/>
    </location>
</feature>
<feature type="region of interest" description="Disordered" evidence="15">
    <location>
        <begin position="407"/>
        <end position="431"/>
    </location>
</feature>
<feature type="compositionally biased region" description="Basic and acidic residues" evidence="15">
    <location>
        <begin position="48"/>
        <end position="66"/>
    </location>
</feature>
<evidence type="ECO:0000256" key="13">
    <source>
        <dbReference type="PROSITE-ProRule" id="PRU00146"/>
    </source>
</evidence>
<evidence type="ECO:0000256" key="11">
    <source>
        <dbReference type="ARBA" id="ARBA00045805"/>
    </source>
</evidence>
<feature type="region of interest" description="Disordered" evidence="15">
    <location>
        <begin position="1052"/>
        <end position="1084"/>
    </location>
</feature>
<keyword evidence="4 18" id="KW-0808">Transferase</keyword>
<dbReference type="STRING" id="1392250.A0A2I2GQ62"/>
<keyword evidence="9" id="KW-0007">Acetylation</keyword>
<evidence type="ECO:0000256" key="1">
    <source>
        <dbReference type="ARBA" id="ARBA00004123"/>
    </source>
</evidence>
<sequence length="1084" mass="119916">MPATVPSAHHDTEMRPPADVVDSDQDAEGEEEEDGADLYTMDQQLQDAVHRAYSGEETGDSEKVDPGEQVDAEGVPDTELHLEGEIDETEPVGAVKLPEGVPSPSNEDLAAGSADADSAFDNQSDSDGSSSSHSQESDVDEDWEEGSHENEDGEADNNTVRGNCVFCHQDEDNDPSEEFEEYLTCAVCGDHSHRQCAREQDALEDAEDSSSWRCLACVRENLEPGTAEPGSHQRKLGPRNMSKELLPAHVGEEGSGFHSIFNTVNVNDDLLNSSRSLRKRKASSVEAAEQTPMLRKRQRQSLRPEPADDPMAATSDTLSPVRTRSRRTRAGEKDACRVLLKQFGRLVMAFRLNETKLSRILNSRSRSQIKTRKVPKPPPAVHEAQAHFAPITSTSYVSPFYSFNDRETDESKSKPYGGILSETDADTTKTLPLHPDRERFEVARQKAEEEWQLRAIEAESSGEPFQHASQKVSGPPSKIKCINFGGYEIETWYAAPYPEEYSRNRVLFICEFCLKYMNSDYVAWRHKLKCPAKHPPGDEIYRDGSISIFEVDGRKNPVYCQNLCLLAKLFLGSKTLYYDVEPFLFYVMTEYDDLGCHFVGYFSKEKRPSSANNVSCILTLPIHQRKGYGNLLIDFSYLLTRIEGKTGSPEKPLSDMGLVSYRNYWRLILSYKLRDQTKPLSIVDLSERTGMTADDIVSGLEALRALVRDPVTKSYALRLDYNYFEECIRNWEIKGYVQLNPDALVWTPYVMGRSNQSQFDRAPLHAVAPREGLEEEEEEEEEVEDAKESGNDEEQNFKPNGEVSALPAVNGAKQVEPEEVFTEPAGPPSTNALSNVNGFRHESTTSTDPNAPAETIPSNEIPAWRFEIYPPVQAPVLKRRPGRPFGSKTTYGKVTVTPTTTRTSGRSTPKRTSVLNSATPTANPSSVRRGRSAKLADSPATEQIDGTTNGIETERVQVFEDATAGEEPEPDPELEAAPPAVDAGTSHTEGEEEPLKPNGTETLGDGTIESAETATPGPTTPSKGKAANSHAKLTRSVNRKSIVEQLEVVFSADSPTKTHQTNGVDNNQVELNGTDRDGDAVMKS</sequence>
<evidence type="ECO:0000256" key="2">
    <source>
        <dbReference type="ARBA" id="ARBA00010107"/>
    </source>
</evidence>
<dbReference type="GO" id="GO:0031507">
    <property type="term" value="P:heterochromatin formation"/>
    <property type="evidence" value="ECO:0007669"/>
    <property type="project" value="UniProtKB-ARBA"/>
</dbReference>
<feature type="region of interest" description="Disordered" evidence="15">
    <location>
        <begin position="277"/>
        <end position="329"/>
    </location>
</feature>
<evidence type="ECO:0000256" key="6">
    <source>
        <dbReference type="ARBA" id="ARBA00022771"/>
    </source>
</evidence>
<dbReference type="Proteomes" id="UP000234275">
    <property type="component" value="Unassembled WGS sequence"/>
</dbReference>
<feature type="domain" description="MYST-type HAT" evidence="17">
    <location>
        <begin position="474"/>
        <end position="748"/>
    </location>
</feature>
<proteinExistence type="inferred from homology"/>
<keyword evidence="19" id="KW-1185">Reference proteome</keyword>
<dbReference type="VEuPathDB" id="FungiDB:P170DRAFT_343925"/>
<dbReference type="GO" id="GO:0008270">
    <property type="term" value="F:zinc ion binding"/>
    <property type="evidence" value="ECO:0007669"/>
    <property type="project" value="UniProtKB-KW"/>
</dbReference>
<feature type="compositionally biased region" description="Polar residues" evidence="15">
    <location>
        <begin position="1053"/>
        <end position="1071"/>
    </location>
</feature>
<dbReference type="PANTHER" id="PTHR10615:SF161">
    <property type="entry name" value="HISTONE ACETYLTRANSFERASE KAT7"/>
    <property type="match status" value="1"/>
</dbReference>
<gene>
    <name evidence="18" type="ORF">P170DRAFT_343925</name>
</gene>
<dbReference type="SUPFAM" id="SSF57903">
    <property type="entry name" value="FYVE/PHD zinc finger"/>
    <property type="match status" value="1"/>
</dbReference>
<dbReference type="RefSeq" id="XP_024710313.1">
    <property type="nucleotide sequence ID" value="XM_024843434.1"/>
</dbReference>
<keyword evidence="7" id="KW-0862">Zinc</keyword>
<keyword evidence="5" id="KW-0479">Metal-binding</keyword>
<dbReference type="InterPro" id="IPR040706">
    <property type="entry name" value="Zf-MYST"/>
</dbReference>
<keyword evidence="10 14" id="KW-0539">Nucleus</keyword>
<feature type="region of interest" description="Disordered" evidence="15">
    <location>
        <begin position="875"/>
        <end position="1038"/>
    </location>
</feature>
<feature type="compositionally biased region" description="Basic and acidic residues" evidence="15">
    <location>
        <begin position="1073"/>
        <end position="1084"/>
    </location>
</feature>
<feature type="compositionally biased region" description="Acidic residues" evidence="15">
    <location>
        <begin position="773"/>
        <end position="785"/>
    </location>
</feature>
<dbReference type="EC" id="2.3.1.48" evidence="3 14"/>
<dbReference type="GeneID" id="36551134"/>
<feature type="region of interest" description="Disordered" evidence="15">
    <location>
        <begin position="819"/>
        <end position="857"/>
    </location>
</feature>
<protein>
    <recommendedName>
        <fullName evidence="3 14">Histone acetyltransferase</fullName>
        <ecNumber evidence="3 14">2.3.1.48</ecNumber>
    </recommendedName>
</protein>
<evidence type="ECO:0000256" key="4">
    <source>
        <dbReference type="ARBA" id="ARBA00022679"/>
    </source>
</evidence>
<dbReference type="PROSITE" id="PS50016">
    <property type="entry name" value="ZF_PHD_2"/>
    <property type="match status" value="1"/>
</dbReference>
<comment type="similarity">
    <text evidence="2 14">Belongs to the MYST (SAS/MOZ) family.</text>
</comment>
<comment type="function">
    <text evidence="11">Catalytic component of the NuA4 histone acetyltransferase (HAT) complex which is involved in epigenetic transcriptional activation of selected genes principally by acetylation of nucleosomal histones H4, H3, H2B, H2A and H2A variant H2A.Z. Acetylates histone H4 to form H4K5ac, H4K8ac, H4K12ac and H4K16ac, histone H3 to form H3K14ac, and histone H2A to form H2AK4ac and H2AK7ac. The NuA4 complex is involved in the DNA damage response and is required for chromosome segregation. The NuA4 complex plays a direct role in repair of DNA double-strand breaks (DSBs) through homologous recombination. Recruitment to promoters depends on H3K4me. Also acetylates non-histone proteins. In addition to protein acetyltransferase, can use different acyl-CoA substrates, such as 2-hydroxyisobutanoyl-CoA (2-hydroxyisobutyryl-CoA) or (2E)-butenoyl-CoA (crotonyl-CoA), and is able to mediate protein 2-hydroxyisobutyrylation and crotonylation, respectively.</text>
</comment>
<feature type="domain" description="PHD-type" evidence="16">
    <location>
        <begin position="161"/>
        <end position="220"/>
    </location>
</feature>
<dbReference type="GO" id="GO:0006357">
    <property type="term" value="P:regulation of transcription by RNA polymerase II"/>
    <property type="evidence" value="ECO:0007669"/>
    <property type="project" value="TreeGrafter"/>
</dbReference>
<dbReference type="InterPro" id="IPR002717">
    <property type="entry name" value="HAT_MYST-type"/>
</dbReference>
<evidence type="ECO:0000256" key="3">
    <source>
        <dbReference type="ARBA" id="ARBA00013184"/>
    </source>
</evidence>
<dbReference type="InterPro" id="IPR011011">
    <property type="entry name" value="Znf_FYVE_PHD"/>
</dbReference>
<feature type="compositionally biased region" description="Polar residues" evidence="15">
    <location>
        <begin position="1010"/>
        <end position="1022"/>
    </location>
</feature>
<feature type="region of interest" description="Disordered" evidence="15">
    <location>
        <begin position="1"/>
        <end position="159"/>
    </location>
</feature>
<dbReference type="Gene3D" id="3.30.60.60">
    <property type="entry name" value="N-acetyl transferase-like"/>
    <property type="match status" value="1"/>
</dbReference>
<dbReference type="InterPro" id="IPR013083">
    <property type="entry name" value="Znf_RING/FYVE/PHD"/>
</dbReference>
<evidence type="ECO:0000259" key="16">
    <source>
        <dbReference type="PROSITE" id="PS50016"/>
    </source>
</evidence>
<dbReference type="InterPro" id="IPR001965">
    <property type="entry name" value="Znf_PHD"/>
</dbReference>
<name>A0A2I2GQ62_9EURO</name>
<dbReference type="Gene3D" id="1.10.10.10">
    <property type="entry name" value="Winged helix-like DNA-binding domain superfamily/Winged helix DNA-binding domain"/>
    <property type="match status" value="1"/>
</dbReference>
<dbReference type="Gene3D" id="3.40.630.30">
    <property type="match status" value="1"/>
</dbReference>
<organism evidence="18 19">
    <name type="scientific">Aspergillus steynii IBT 23096</name>
    <dbReference type="NCBI Taxonomy" id="1392250"/>
    <lineage>
        <taxon>Eukaryota</taxon>
        <taxon>Fungi</taxon>
        <taxon>Dikarya</taxon>
        <taxon>Ascomycota</taxon>
        <taxon>Pezizomycotina</taxon>
        <taxon>Eurotiomycetes</taxon>
        <taxon>Eurotiomycetidae</taxon>
        <taxon>Eurotiales</taxon>
        <taxon>Aspergillaceae</taxon>
        <taxon>Aspergillus</taxon>
        <taxon>Aspergillus subgen. Circumdati</taxon>
    </lineage>
</organism>
<dbReference type="AlphaFoldDB" id="A0A2I2GQ62"/>
<evidence type="ECO:0000256" key="12">
    <source>
        <dbReference type="PIRSR" id="PIRSR602717-51"/>
    </source>
</evidence>
<evidence type="ECO:0000256" key="10">
    <source>
        <dbReference type="ARBA" id="ARBA00023242"/>
    </source>
</evidence>
<evidence type="ECO:0000313" key="19">
    <source>
        <dbReference type="Proteomes" id="UP000234275"/>
    </source>
</evidence>